<keyword evidence="2" id="KW-1185">Reference proteome</keyword>
<reference evidence="1 2" key="1">
    <citation type="submission" date="2020-07" db="EMBL/GenBank/DDBJ databases">
        <title>Roseicoccus Jingziensis gen. nov., sp. nov., isolated from coastal seawater.</title>
        <authorList>
            <person name="Feng X."/>
        </authorList>
    </citation>
    <scope>NUCLEOTIDE SEQUENCE [LARGE SCALE GENOMIC DNA]</scope>
    <source>
        <strain evidence="1 2">N1E253</strain>
    </source>
</reference>
<comment type="caution">
    <text evidence="1">The sequence shown here is derived from an EMBL/GenBank/DDBJ whole genome shotgun (WGS) entry which is preliminary data.</text>
</comment>
<evidence type="ECO:0000313" key="2">
    <source>
        <dbReference type="Proteomes" id="UP000557872"/>
    </source>
</evidence>
<evidence type="ECO:0000313" key="1">
    <source>
        <dbReference type="EMBL" id="NWK57771.1"/>
    </source>
</evidence>
<dbReference type="RefSeq" id="WP_178935223.1">
    <property type="nucleotide sequence ID" value="NZ_JACBAZ010000035.1"/>
</dbReference>
<accession>A0A851GPE2</accession>
<dbReference type="AlphaFoldDB" id="A0A851GPE2"/>
<proteinExistence type="predicted"/>
<dbReference type="Proteomes" id="UP000557872">
    <property type="component" value="Unassembled WGS sequence"/>
</dbReference>
<organism evidence="1 2">
    <name type="scientific">Oceaniferula marina</name>
    <dbReference type="NCBI Taxonomy" id="2748318"/>
    <lineage>
        <taxon>Bacteria</taxon>
        <taxon>Pseudomonadati</taxon>
        <taxon>Verrucomicrobiota</taxon>
        <taxon>Verrucomicrobiia</taxon>
        <taxon>Verrucomicrobiales</taxon>
        <taxon>Verrucomicrobiaceae</taxon>
        <taxon>Oceaniferula</taxon>
    </lineage>
</organism>
<dbReference type="EMBL" id="JACBAZ010000035">
    <property type="protein sequence ID" value="NWK57771.1"/>
    <property type="molecule type" value="Genomic_DNA"/>
</dbReference>
<gene>
    <name evidence="1" type="ORF">HW115_19285</name>
</gene>
<protein>
    <submittedName>
        <fullName evidence="1">Uncharacterized protein</fullName>
    </submittedName>
</protein>
<sequence>MSWVILIEEGYSYSNGAQALSHGGDGNAILSGHDGRSNLRVEVKNEGQILFVTKSGEVKEVPSAFKFGDNIFDVYSGNFDLERYPFLEAVNTVFEKDKARKKQIEQVAAPDS</sequence>
<name>A0A851GPE2_9BACT</name>